<sequence length="427" mass="47037">MNSHNSLPGPDDILREELPNGIVVLARANFASPSVAISGYMPCGSILDPAEKTGLCGFLSACLMRGTASHDFFQIYNQIESSGASLNFNASTHSVLFSGRSLSEDLAMILELIAEVLKSPTFPETHIEQIRSQILASLSIRSQSTQDMAEVIFDRELFGAHPYGRDDAGTPDSIRSINQEDMLRFHSDYFGPKGMVICVVGGVEPAEAVQQVRNAFASWTKETVQFPSFDNLPMVQNPNKLKKVHLEIAEKSQMDLIIGGIGPERKSPFFQAAQVGNCILGQFGMMGRIGKIVRDDHGLAYYAGSNLNSSLLSGSWEVSAGVNPKNRKKASELIIAELKRFVDSPVSLEELEDVKSYYIGRLPLDMENNAGVVYYLLNMERYSLGLNYYRDYENLIRSVTAEDVLSTARKYLDPERLLIVSAGTKNG</sequence>
<evidence type="ECO:0000313" key="4">
    <source>
        <dbReference type="EMBL" id="GAP39331.1"/>
    </source>
</evidence>
<evidence type="ECO:0000259" key="2">
    <source>
        <dbReference type="Pfam" id="PF00675"/>
    </source>
</evidence>
<dbReference type="STRING" id="1678840.ATC1_11259"/>
<dbReference type="SUPFAM" id="SSF63411">
    <property type="entry name" value="LuxS/MPP-like metallohydrolase"/>
    <property type="match status" value="2"/>
</dbReference>
<dbReference type="PANTHER" id="PTHR11851">
    <property type="entry name" value="METALLOPROTEASE"/>
    <property type="match status" value="1"/>
</dbReference>
<dbReference type="Proteomes" id="UP000053370">
    <property type="component" value="Unassembled WGS sequence"/>
</dbReference>
<name>A0A0K8P9M1_9CHLR</name>
<dbReference type="GO" id="GO:0046872">
    <property type="term" value="F:metal ion binding"/>
    <property type="evidence" value="ECO:0007669"/>
    <property type="project" value="InterPro"/>
</dbReference>
<organism evidence="4">
    <name type="scientific">Flexilinea flocculi</name>
    <dbReference type="NCBI Taxonomy" id="1678840"/>
    <lineage>
        <taxon>Bacteria</taxon>
        <taxon>Bacillati</taxon>
        <taxon>Chloroflexota</taxon>
        <taxon>Anaerolineae</taxon>
        <taxon>Anaerolineales</taxon>
        <taxon>Anaerolineaceae</taxon>
        <taxon>Flexilinea</taxon>
    </lineage>
</organism>
<protein>
    <submittedName>
        <fullName evidence="4">Predicted Zn-dependent peptidase</fullName>
    </submittedName>
</protein>
<gene>
    <name evidence="4" type="ORF">ATC1_11259</name>
</gene>
<dbReference type="OrthoDB" id="9762085at2"/>
<proteinExistence type="inferred from homology"/>
<accession>A0A0K8P9M1</accession>
<dbReference type="Pfam" id="PF00675">
    <property type="entry name" value="Peptidase_M16"/>
    <property type="match status" value="1"/>
</dbReference>
<feature type="domain" description="Peptidase M16 C-terminal" evidence="3">
    <location>
        <begin position="176"/>
        <end position="356"/>
    </location>
</feature>
<dbReference type="AlphaFoldDB" id="A0A0K8P9M1"/>
<keyword evidence="5" id="KW-1185">Reference proteome</keyword>
<feature type="domain" description="Peptidase M16 N-terminal" evidence="2">
    <location>
        <begin position="24"/>
        <end position="149"/>
    </location>
</feature>
<evidence type="ECO:0000256" key="1">
    <source>
        <dbReference type="ARBA" id="ARBA00007261"/>
    </source>
</evidence>
<dbReference type="InterPro" id="IPR011765">
    <property type="entry name" value="Pept_M16_N"/>
</dbReference>
<evidence type="ECO:0000313" key="5">
    <source>
        <dbReference type="Proteomes" id="UP000053370"/>
    </source>
</evidence>
<dbReference type="EMBL" id="DF968179">
    <property type="protein sequence ID" value="GAP39331.1"/>
    <property type="molecule type" value="Genomic_DNA"/>
</dbReference>
<dbReference type="InterPro" id="IPR011249">
    <property type="entry name" value="Metalloenz_LuxS/M16"/>
</dbReference>
<dbReference type="PANTHER" id="PTHR11851:SF49">
    <property type="entry name" value="MITOCHONDRIAL-PROCESSING PEPTIDASE SUBUNIT ALPHA"/>
    <property type="match status" value="1"/>
</dbReference>
<dbReference type="Pfam" id="PF05193">
    <property type="entry name" value="Peptidase_M16_C"/>
    <property type="match status" value="1"/>
</dbReference>
<dbReference type="InterPro" id="IPR007863">
    <property type="entry name" value="Peptidase_M16_C"/>
</dbReference>
<reference evidence="4" key="1">
    <citation type="journal article" date="2015" name="Genome Announc.">
        <title>Draft Genome Sequence of Anaerolineae Strain TC1, a Novel Isolate from a Methanogenic Wastewater Treatment System.</title>
        <authorList>
            <person name="Matsuura N."/>
            <person name="Tourlousse D.M."/>
            <person name="Sun L."/>
            <person name="Toyonaga M."/>
            <person name="Kuroda K."/>
            <person name="Ohashi A."/>
            <person name="Cruz R."/>
            <person name="Yamaguchi T."/>
            <person name="Sekiguchi Y."/>
        </authorList>
    </citation>
    <scope>NUCLEOTIDE SEQUENCE [LARGE SCALE GENOMIC DNA]</scope>
    <source>
        <strain evidence="4">TC1</strain>
    </source>
</reference>
<dbReference type="InterPro" id="IPR050361">
    <property type="entry name" value="MPP/UQCRC_Complex"/>
</dbReference>
<dbReference type="RefSeq" id="WP_062277445.1">
    <property type="nucleotide sequence ID" value="NZ_DF968179.1"/>
</dbReference>
<comment type="similarity">
    <text evidence="1">Belongs to the peptidase M16 family.</text>
</comment>
<evidence type="ECO:0000259" key="3">
    <source>
        <dbReference type="Pfam" id="PF05193"/>
    </source>
</evidence>
<dbReference type="Gene3D" id="3.30.830.10">
    <property type="entry name" value="Metalloenzyme, LuxS/M16 peptidase-like"/>
    <property type="match status" value="2"/>
</dbReference>